<name>A0ACB9H1F5_CICIN</name>
<reference evidence="2" key="1">
    <citation type="journal article" date="2022" name="Mol. Ecol. Resour.">
        <title>The genomes of chicory, endive, great burdock and yacon provide insights into Asteraceae palaeo-polyploidization history and plant inulin production.</title>
        <authorList>
            <person name="Fan W."/>
            <person name="Wang S."/>
            <person name="Wang H."/>
            <person name="Wang A."/>
            <person name="Jiang F."/>
            <person name="Liu H."/>
            <person name="Zhao H."/>
            <person name="Xu D."/>
            <person name="Zhang Y."/>
        </authorList>
    </citation>
    <scope>NUCLEOTIDE SEQUENCE [LARGE SCALE GENOMIC DNA]</scope>
    <source>
        <strain evidence="2">cv. Punajuju</strain>
    </source>
</reference>
<gene>
    <name evidence="1" type="ORF">L2E82_02075</name>
</gene>
<protein>
    <submittedName>
        <fullName evidence="1">Uncharacterized protein</fullName>
    </submittedName>
</protein>
<proteinExistence type="predicted"/>
<comment type="caution">
    <text evidence="1">The sequence shown here is derived from an EMBL/GenBank/DDBJ whole genome shotgun (WGS) entry which is preliminary data.</text>
</comment>
<accession>A0ACB9H1F5</accession>
<reference evidence="1 2" key="2">
    <citation type="journal article" date="2022" name="Mol. Ecol. Resour.">
        <title>The genomes of chicory, endive, great burdock and yacon provide insights into Asteraceae paleo-polyploidization history and plant inulin production.</title>
        <authorList>
            <person name="Fan W."/>
            <person name="Wang S."/>
            <person name="Wang H."/>
            <person name="Wang A."/>
            <person name="Jiang F."/>
            <person name="Liu H."/>
            <person name="Zhao H."/>
            <person name="Xu D."/>
            <person name="Zhang Y."/>
        </authorList>
    </citation>
    <scope>NUCLEOTIDE SEQUENCE [LARGE SCALE GENOMIC DNA]</scope>
    <source>
        <strain evidence="2">cv. Punajuju</strain>
        <tissue evidence="1">Leaves</tissue>
    </source>
</reference>
<dbReference type="EMBL" id="CM042009">
    <property type="protein sequence ID" value="KAI3789283.1"/>
    <property type="molecule type" value="Genomic_DNA"/>
</dbReference>
<organism evidence="1 2">
    <name type="scientific">Cichorium intybus</name>
    <name type="common">Chicory</name>
    <dbReference type="NCBI Taxonomy" id="13427"/>
    <lineage>
        <taxon>Eukaryota</taxon>
        <taxon>Viridiplantae</taxon>
        <taxon>Streptophyta</taxon>
        <taxon>Embryophyta</taxon>
        <taxon>Tracheophyta</taxon>
        <taxon>Spermatophyta</taxon>
        <taxon>Magnoliopsida</taxon>
        <taxon>eudicotyledons</taxon>
        <taxon>Gunneridae</taxon>
        <taxon>Pentapetalae</taxon>
        <taxon>asterids</taxon>
        <taxon>campanulids</taxon>
        <taxon>Asterales</taxon>
        <taxon>Asteraceae</taxon>
        <taxon>Cichorioideae</taxon>
        <taxon>Cichorieae</taxon>
        <taxon>Cichoriinae</taxon>
        <taxon>Cichorium</taxon>
    </lineage>
</organism>
<sequence length="109" mass="13090">MKMNSLQLFLLSLLRIGIAHLHLFYLYLFVYIPLLTRFSPSPLRSYASLPRKERNPYLKERKKYDADERRMRLMKKKYEVDGYECEVDRMQLRVIVHHSITISIPSLVS</sequence>
<evidence type="ECO:0000313" key="1">
    <source>
        <dbReference type="EMBL" id="KAI3789283.1"/>
    </source>
</evidence>
<keyword evidence="2" id="KW-1185">Reference proteome</keyword>
<evidence type="ECO:0000313" key="2">
    <source>
        <dbReference type="Proteomes" id="UP001055811"/>
    </source>
</evidence>
<dbReference type="Proteomes" id="UP001055811">
    <property type="component" value="Linkage Group LG01"/>
</dbReference>